<dbReference type="InterPro" id="IPR052734">
    <property type="entry name" value="Nod_factor_acetyltransferase"/>
</dbReference>
<evidence type="ECO:0000259" key="2">
    <source>
        <dbReference type="Pfam" id="PF01757"/>
    </source>
</evidence>
<dbReference type="AlphaFoldDB" id="A0A1Z5IHH7"/>
<feature type="transmembrane region" description="Helical" evidence="1">
    <location>
        <begin position="155"/>
        <end position="176"/>
    </location>
</feature>
<dbReference type="EMBL" id="BCMG01000005">
    <property type="protein sequence ID" value="GAX01210.1"/>
    <property type="molecule type" value="Genomic_DNA"/>
</dbReference>
<dbReference type="PANTHER" id="PTHR37312:SF1">
    <property type="entry name" value="MEMBRANE-BOUND ACYLTRANSFERASE YKRP-RELATED"/>
    <property type="match status" value="1"/>
</dbReference>
<dbReference type="STRING" id="1302250.GCA_001313225_01740"/>
<organism evidence="3 4">
    <name type="scientific">Secundilactobacillus silagei JCM 19001</name>
    <dbReference type="NCBI Taxonomy" id="1302250"/>
    <lineage>
        <taxon>Bacteria</taxon>
        <taxon>Bacillati</taxon>
        <taxon>Bacillota</taxon>
        <taxon>Bacilli</taxon>
        <taxon>Lactobacillales</taxon>
        <taxon>Lactobacillaceae</taxon>
        <taxon>Secundilactobacillus</taxon>
    </lineage>
</organism>
<accession>A0A1Z5IHH7</accession>
<reference evidence="3 4" key="1">
    <citation type="submission" date="2015-11" db="EMBL/GenBank/DDBJ databases">
        <title>Draft genome sequences of new species of the genus Lactobacillus isolated from orchardgrass silage.</title>
        <authorList>
            <person name="Tohno M."/>
            <person name="Tanizawa Y."/>
            <person name="Arita M."/>
        </authorList>
    </citation>
    <scope>NUCLEOTIDE SEQUENCE [LARGE SCALE GENOMIC DNA]</scope>
    <source>
        <strain evidence="3 4">IWT126</strain>
    </source>
</reference>
<comment type="caution">
    <text evidence="3">The sequence shown here is derived from an EMBL/GenBank/DDBJ whole genome shotgun (WGS) entry which is preliminary data.</text>
</comment>
<feature type="transmembrane region" description="Helical" evidence="1">
    <location>
        <begin position="288"/>
        <end position="311"/>
    </location>
</feature>
<feature type="transmembrane region" description="Helical" evidence="1">
    <location>
        <begin position="66"/>
        <end position="87"/>
    </location>
</feature>
<feature type="transmembrane region" description="Helical" evidence="1">
    <location>
        <begin position="365"/>
        <end position="383"/>
    </location>
</feature>
<feature type="transmembrane region" description="Helical" evidence="1">
    <location>
        <begin position="188"/>
        <end position="210"/>
    </location>
</feature>
<keyword evidence="4" id="KW-1185">Reference proteome</keyword>
<dbReference type="Pfam" id="PF01757">
    <property type="entry name" value="Acyl_transf_3"/>
    <property type="match status" value="1"/>
</dbReference>
<protein>
    <submittedName>
        <fullName evidence="3">O-acetyltransferase</fullName>
    </submittedName>
</protein>
<dbReference type="PANTHER" id="PTHR37312">
    <property type="entry name" value="MEMBRANE-BOUND ACYLTRANSFERASE YKRP-RELATED"/>
    <property type="match status" value="1"/>
</dbReference>
<feature type="domain" description="Acyltransferase 3" evidence="2">
    <location>
        <begin position="35"/>
        <end position="383"/>
    </location>
</feature>
<keyword evidence="1" id="KW-1133">Transmembrane helix</keyword>
<evidence type="ECO:0000256" key="1">
    <source>
        <dbReference type="SAM" id="Phobius"/>
    </source>
</evidence>
<feature type="transmembrane region" description="Helical" evidence="1">
    <location>
        <begin position="216"/>
        <end position="234"/>
    </location>
</feature>
<proteinExistence type="predicted"/>
<gene>
    <name evidence="3" type="ORF">IWT126_01236</name>
</gene>
<dbReference type="RefSeq" id="WP_089136626.1">
    <property type="nucleotide sequence ID" value="NZ_BCMG01000005.1"/>
</dbReference>
<keyword evidence="1" id="KW-0812">Transmembrane</keyword>
<feature type="transmembrane region" description="Helical" evidence="1">
    <location>
        <begin position="323"/>
        <end position="345"/>
    </location>
</feature>
<evidence type="ECO:0000313" key="3">
    <source>
        <dbReference type="EMBL" id="GAX01210.1"/>
    </source>
</evidence>
<feature type="transmembrane region" description="Helical" evidence="1">
    <location>
        <begin position="108"/>
        <end position="127"/>
    </location>
</feature>
<evidence type="ECO:0000313" key="4">
    <source>
        <dbReference type="Proteomes" id="UP000198402"/>
    </source>
</evidence>
<dbReference type="GO" id="GO:0016747">
    <property type="term" value="F:acyltransferase activity, transferring groups other than amino-acyl groups"/>
    <property type="evidence" value="ECO:0007669"/>
    <property type="project" value="InterPro"/>
</dbReference>
<feature type="transmembrane region" description="Helical" evidence="1">
    <location>
        <begin position="241"/>
        <end position="258"/>
    </location>
</feature>
<dbReference type="Proteomes" id="UP000198402">
    <property type="component" value="Unassembled WGS sequence"/>
</dbReference>
<keyword evidence="1" id="KW-0472">Membrane</keyword>
<sequence length="413" mass="48204">MDFINRKRHSLTANDHDNWHPLRDPQPVKKRKRIVWLDIAKGIGMFAVVCGHNLKSYVEQNPDSRYLYNFVYWWHMPLFFLISGFFLKPINLQDIQKVTAFLKKRVVPILKSYFLAGILLIIAYKFIHNKSITRSMTYVLDLFYGGQALRHYTTIFWYPETYILGIIGTTVIISLIRLRPLQLIIAGYFVYWSTSYVKLTEFHFFGVVTAPWDMDVAVLVMAYMLIGYNLFHFCKNYLIKGYVFLPSAVVVGYLFLQLKSGKLSFDLFMRSHQLSGAYENVPVTHAQLALMVGIIPVLCTLVVFGISRIIAYPLRFTSPRAKIILSPLVFITETLFVMGRHSLIIMYMHKMVLNVVKRTQLTDSFWLQVLIATAVPLIAGILYRRFQRTKAGKWQWHDLINWLKQRHQANDKL</sequence>
<feature type="transmembrane region" description="Helical" evidence="1">
    <location>
        <begin position="34"/>
        <end position="54"/>
    </location>
</feature>
<name>A0A1Z5IHH7_9LACO</name>
<dbReference type="InterPro" id="IPR002656">
    <property type="entry name" value="Acyl_transf_3_dom"/>
</dbReference>
<dbReference type="OrthoDB" id="6623990at2"/>